<dbReference type="PANTHER" id="PTHR46323:SF2">
    <property type="entry name" value="BETA-GALACTOSIDASE"/>
    <property type="match status" value="1"/>
</dbReference>
<evidence type="ECO:0000313" key="13">
    <source>
        <dbReference type="Proteomes" id="UP000182544"/>
    </source>
</evidence>
<dbReference type="InterPro" id="IPR008979">
    <property type="entry name" value="Galactose-bd-like_sf"/>
</dbReference>
<dbReference type="SUPFAM" id="SSF74650">
    <property type="entry name" value="Galactose mutarotase-like"/>
    <property type="match status" value="1"/>
</dbReference>
<dbReference type="Pfam" id="PF00703">
    <property type="entry name" value="Glyco_hydro_2"/>
    <property type="match status" value="1"/>
</dbReference>
<dbReference type="InterPro" id="IPR036156">
    <property type="entry name" value="Beta-gal/glucu_dom_sf"/>
</dbReference>
<name>A0A1K2INS0_9FLAO</name>
<dbReference type="InterPro" id="IPR006103">
    <property type="entry name" value="Glyco_hydro_2_cat"/>
</dbReference>
<dbReference type="Gene3D" id="3.20.20.80">
    <property type="entry name" value="Glycosidases"/>
    <property type="match status" value="1"/>
</dbReference>
<evidence type="ECO:0000256" key="9">
    <source>
        <dbReference type="ARBA" id="ARBA00032230"/>
    </source>
</evidence>
<dbReference type="Pfam" id="PF02836">
    <property type="entry name" value="Glyco_hydro_2_C"/>
    <property type="match status" value="1"/>
</dbReference>
<dbReference type="SUPFAM" id="SSF49303">
    <property type="entry name" value="beta-Galactosidase/glucuronidase domain"/>
    <property type="match status" value="2"/>
</dbReference>
<dbReference type="GO" id="GO:0004565">
    <property type="term" value="F:beta-galactosidase activity"/>
    <property type="evidence" value="ECO:0007669"/>
    <property type="project" value="UniProtKB-EC"/>
</dbReference>
<comment type="catalytic activity">
    <reaction evidence="1">
        <text>Hydrolysis of terminal non-reducing beta-D-galactose residues in beta-D-galactosides.</text>
        <dbReference type="EC" id="3.2.1.23"/>
    </reaction>
</comment>
<comment type="similarity">
    <text evidence="3">Belongs to the glycosyl hydrolase 2 family.</text>
</comment>
<dbReference type="Gene3D" id="2.70.98.10">
    <property type="match status" value="1"/>
</dbReference>
<dbReference type="Pfam" id="PF16353">
    <property type="entry name" value="LacZ_4"/>
    <property type="match status" value="1"/>
</dbReference>
<evidence type="ECO:0000256" key="8">
    <source>
        <dbReference type="ARBA" id="ARBA00023295"/>
    </source>
</evidence>
<evidence type="ECO:0000313" key="12">
    <source>
        <dbReference type="EMBL" id="SFZ94089.1"/>
    </source>
</evidence>
<dbReference type="InterPro" id="IPR006102">
    <property type="entry name" value="Ig-like_GH2"/>
</dbReference>
<dbReference type="InterPro" id="IPR014718">
    <property type="entry name" value="GH-type_carb-bd"/>
</dbReference>
<dbReference type="EC" id="3.2.1.23" evidence="5"/>
<gene>
    <name evidence="12" type="ORF">SAMN05428642_103559</name>
</gene>
<dbReference type="InterPro" id="IPR017853">
    <property type="entry name" value="GH"/>
</dbReference>
<feature type="signal peptide" evidence="10">
    <location>
        <begin position="1"/>
        <end position="19"/>
    </location>
</feature>
<dbReference type="InterPro" id="IPR032312">
    <property type="entry name" value="LacZ_4"/>
</dbReference>
<dbReference type="InterPro" id="IPR006101">
    <property type="entry name" value="Glyco_hydro_2"/>
</dbReference>
<dbReference type="SUPFAM" id="SSF49785">
    <property type="entry name" value="Galactose-binding domain-like"/>
    <property type="match status" value="1"/>
</dbReference>
<dbReference type="GO" id="GO:0030246">
    <property type="term" value="F:carbohydrate binding"/>
    <property type="evidence" value="ECO:0007669"/>
    <property type="project" value="InterPro"/>
</dbReference>
<dbReference type="Gene3D" id="2.60.120.260">
    <property type="entry name" value="Galactose-binding domain-like"/>
    <property type="match status" value="1"/>
</dbReference>
<dbReference type="InterPro" id="IPR023232">
    <property type="entry name" value="Glyco_hydro_2_AS"/>
</dbReference>
<dbReference type="InterPro" id="IPR013783">
    <property type="entry name" value="Ig-like_fold"/>
</dbReference>
<dbReference type="EMBL" id="FPKV01000003">
    <property type="protein sequence ID" value="SFZ94089.1"/>
    <property type="molecule type" value="Genomic_DNA"/>
</dbReference>
<evidence type="ECO:0000256" key="7">
    <source>
        <dbReference type="ARBA" id="ARBA00022837"/>
    </source>
</evidence>
<dbReference type="Gene3D" id="2.60.40.10">
    <property type="entry name" value="Immunoglobulins"/>
    <property type="match status" value="2"/>
</dbReference>
<dbReference type="STRING" id="369401.SAMN05428642_103559"/>
<dbReference type="GO" id="GO:0005990">
    <property type="term" value="P:lactose catabolic process"/>
    <property type="evidence" value="ECO:0007669"/>
    <property type="project" value="TreeGrafter"/>
</dbReference>
<dbReference type="InterPro" id="IPR050347">
    <property type="entry name" value="Bact_Beta-galactosidase"/>
</dbReference>
<evidence type="ECO:0000256" key="10">
    <source>
        <dbReference type="SAM" id="SignalP"/>
    </source>
</evidence>
<dbReference type="InterPro" id="IPR011013">
    <property type="entry name" value="Gal_mutarotase_sf_dom"/>
</dbReference>
<feature type="domain" description="Beta galactosidase small chain/" evidence="11">
    <location>
        <begin position="755"/>
        <end position="1033"/>
    </location>
</feature>
<keyword evidence="8" id="KW-0326">Glycosidase</keyword>
<evidence type="ECO:0000259" key="11">
    <source>
        <dbReference type="SMART" id="SM01038"/>
    </source>
</evidence>
<dbReference type="Pfam" id="PF02837">
    <property type="entry name" value="Glyco_hydro_2_N"/>
    <property type="match status" value="1"/>
</dbReference>
<proteinExistence type="inferred from homology"/>
<dbReference type="PROSITE" id="PS00608">
    <property type="entry name" value="GLYCOSYL_HYDROL_F2_2"/>
    <property type="match status" value="1"/>
</dbReference>
<evidence type="ECO:0000256" key="3">
    <source>
        <dbReference type="ARBA" id="ARBA00007401"/>
    </source>
</evidence>
<dbReference type="Proteomes" id="UP000182544">
    <property type="component" value="Unassembled WGS sequence"/>
</dbReference>
<dbReference type="RefSeq" id="WP_072403151.1">
    <property type="nucleotide sequence ID" value="NZ_FPKV01000003.1"/>
</dbReference>
<dbReference type="PRINTS" id="PR00132">
    <property type="entry name" value="GLHYDRLASE2"/>
</dbReference>
<dbReference type="InterPro" id="IPR006104">
    <property type="entry name" value="Glyco_hydro_2_N"/>
</dbReference>
<dbReference type="PANTHER" id="PTHR46323">
    <property type="entry name" value="BETA-GALACTOSIDASE"/>
    <property type="match status" value="1"/>
</dbReference>
<evidence type="ECO:0000256" key="4">
    <source>
        <dbReference type="ARBA" id="ARBA00011245"/>
    </source>
</evidence>
<evidence type="ECO:0000256" key="1">
    <source>
        <dbReference type="ARBA" id="ARBA00001412"/>
    </source>
</evidence>
<comment type="cofactor">
    <cofactor evidence="2">
        <name>Ca(2+)</name>
        <dbReference type="ChEBI" id="CHEBI:29108"/>
    </cofactor>
</comment>
<feature type="chain" id="PRO_5012634242" description="beta-galactosidase" evidence="10">
    <location>
        <begin position="20"/>
        <end position="1047"/>
    </location>
</feature>
<evidence type="ECO:0000256" key="6">
    <source>
        <dbReference type="ARBA" id="ARBA00022801"/>
    </source>
</evidence>
<comment type="subunit">
    <text evidence="4">Monomer.</text>
</comment>
<evidence type="ECO:0000256" key="2">
    <source>
        <dbReference type="ARBA" id="ARBA00001913"/>
    </source>
</evidence>
<keyword evidence="10" id="KW-0732">Signal</keyword>
<reference evidence="12 13" key="1">
    <citation type="submission" date="2016-10" db="EMBL/GenBank/DDBJ databases">
        <authorList>
            <person name="de Groot N.N."/>
        </authorList>
    </citation>
    <scope>NUCLEOTIDE SEQUENCE [LARGE SCALE GENOMIC DNA]</scope>
    <source>
        <strain evidence="12 13">DSM 18180</strain>
    </source>
</reference>
<dbReference type="GO" id="GO:0009341">
    <property type="term" value="C:beta-galactosidase complex"/>
    <property type="evidence" value="ECO:0007669"/>
    <property type="project" value="InterPro"/>
</dbReference>
<protein>
    <recommendedName>
        <fullName evidence="5">beta-galactosidase</fullName>
        <ecNumber evidence="5">3.2.1.23</ecNumber>
    </recommendedName>
    <alternativeName>
        <fullName evidence="9">Lactase</fullName>
    </alternativeName>
</protein>
<keyword evidence="13" id="KW-1185">Reference proteome</keyword>
<evidence type="ECO:0000256" key="5">
    <source>
        <dbReference type="ARBA" id="ARBA00012756"/>
    </source>
</evidence>
<sequence>MRKALLTTIILFTIQLSYAQELNNEWENPTIIDRNKLEGRAFFILHENEASALTNTPKNSTLYKNLNGIWKFSLVKNPDLRPMDFYSKTLDDSSWGFIPVPSNWELEGYDTPIYTNVTYPFPKNPPFIDGDYNPVGSYRQPFTIPDNWNDKEIILHFGSISGYARIFVNGNEVGMTKASKTAAEFNITNFLEKDKENLLAVQAFRWHDGSYLEDQDFWRLSGIERDVFLQAMPKTTIWNFFAKANLDTQYENGIFSIDVDLKKFDDKSKKQYASISLTDASGNEVYSEEKPISKSDTKVSFSATINNVKKWSSEHPYLYSYVLKLSNKKKEVTEALSKKIGFRKVEIKDAQLLVNGEPLMVNGANLHEHNGEKGHVPVRETMLEDIKLMKLNNINAIRMSHYPHDPYLYELCDKYGMYVVDEANIETHAMGAEWQNWFEPSKHPAYLPEWAPAHMDRMQRMVEQDKNHTAIIIWSLGNECGNGPVFYDGYDWIKERDKTRFVQFEQAGENRNTDIVAPMYPGINHMIEYANSDKNRPFIMCEYSHAMGNSNGNFQEYRDIMNTSKKMQGGFIWDWVDQGLKAETEDGRMFWAYGGDLGGKDLQNDENFCANGLVTADRIPHPALEEVKKIFQYVEFKLKGNVLELTNKYDFTNLDKYTFKWILKADGIIVKEGTFDVSLDPNQAKDVIIALPELDSKEYYLDVYGYTKDATELVPANHEIAREQFKIGNNTYFDINPLVETEDTLIYSKKENTLTFSNNKIEGEFDLAIGKIKKYNLKGEDSQVITSFPEPYFWRAPIDNDFGNNMPRDLKIWRDAHKIMNIESVTVGKQITQGLPITVNCSLTDKNIPYQVTYLIQNNGSILITASIDVTGKETPEIPRFGMRLELPIAYQNLSYYGRGPWENYSDRNTSSFIGTYQDNIKNQFTWTYIRPQEAGYKTDVRWLTLKNDSGQGIEIKGAQPLGFSALNLSTETLDPGDWKSQKHPTDIVTEDKVYLHLDLKQRGVGGDNSWGANPHDPYRLLAKKYTYTYSINLINVKDKYQLTLIE</sequence>
<dbReference type="SMART" id="SM01038">
    <property type="entry name" value="Bgal_small_N"/>
    <property type="match status" value="1"/>
</dbReference>
<keyword evidence="7" id="KW-0106">Calcium</keyword>
<dbReference type="SUPFAM" id="SSF51445">
    <property type="entry name" value="(Trans)glycosidases"/>
    <property type="match status" value="1"/>
</dbReference>
<dbReference type="AlphaFoldDB" id="A0A1K2INS0"/>
<accession>A0A1K2INS0</accession>
<keyword evidence="6" id="KW-0378">Hydrolase</keyword>
<dbReference type="Pfam" id="PF02929">
    <property type="entry name" value="Bgal_small_N"/>
    <property type="match status" value="1"/>
</dbReference>
<dbReference type="InterPro" id="IPR004199">
    <property type="entry name" value="B-gal_small/dom_5"/>
</dbReference>
<dbReference type="OrthoDB" id="9801077at2"/>
<organism evidence="12 13">
    <name type="scientific">Flaviramulus basaltis</name>
    <dbReference type="NCBI Taxonomy" id="369401"/>
    <lineage>
        <taxon>Bacteria</taxon>
        <taxon>Pseudomonadati</taxon>
        <taxon>Bacteroidota</taxon>
        <taxon>Flavobacteriia</taxon>
        <taxon>Flavobacteriales</taxon>
        <taxon>Flavobacteriaceae</taxon>
        <taxon>Flaviramulus</taxon>
    </lineage>
</organism>